<accession>A0A8S5NHI1</accession>
<keyword evidence="1" id="KW-0347">Helicase</keyword>
<organism evidence="1">
    <name type="scientific">Siphoviridae sp. ctLmu1</name>
    <dbReference type="NCBI Taxonomy" id="2826253"/>
    <lineage>
        <taxon>Viruses</taxon>
        <taxon>Duplodnaviria</taxon>
        <taxon>Heunggongvirae</taxon>
        <taxon>Uroviricota</taxon>
        <taxon>Caudoviricetes</taxon>
    </lineage>
</organism>
<protein>
    <submittedName>
        <fullName evidence="1">DNA REPAIR HELICASE RAD25, SSL2, PRE-INITIATION COMPLEX, RNA POLYMERASE.0A</fullName>
    </submittedName>
</protein>
<keyword evidence="1" id="KW-0547">Nucleotide-binding</keyword>
<evidence type="ECO:0000313" key="1">
    <source>
        <dbReference type="EMBL" id="DAD93656.1"/>
    </source>
</evidence>
<name>A0A8S5NHI1_9CAUD</name>
<dbReference type="GO" id="GO:0004386">
    <property type="term" value="F:helicase activity"/>
    <property type="evidence" value="ECO:0007669"/>
    <property type="project" value="UniProtKB-KW"/>
</dbReference>
<keyword evidence="1" id="KW-0378">Hydrolase</keyword>
<proteinExistence type="predicted"/>
<sequence>MEDYTAEMIRDMAFSFCPQCGTAIVPNHKGRPRKFCSPECRSRWNNTHPKPENWKTVRSKICPVCGGEFSYRHQYGLERKYCSRACANKGRWKEGDANGRTAEHRT</sequence>
<reference evidence="1" key="1">
    <citation type="journal article" date="2021" name="Proc. Natl. Acad. Sci. U.S.A.">
        <title>A Catalog of Tens of Thousands of Viruses from Human Metagenomes Reveals Hidden Associations with Chronic Diseases.</title>
        <authorList>
            <person name="Tisza M.J."/>
            <person name="Buck C.B."/>
        </authorList>
    </citation>
    <scope>NUCLEOTIDE SEQUENCE</scope>
    <source>
        <strain evidence="1">CtLmu1</strain>
    </source>
</reference>
<dbReference type="EMBL" id="BK015164">
    <property type="protein sequence ID" value="DAD93656.1"/>
    <property type="molecule type" value="Genomic_DNA"/>
</dbReference>
<keyword evidence="1" id="KW-0067">ATP-binding</keyword>